<keyword evidence="6 9" id="KW-1133">Transmembrane helix</keyword>
<evidence type="ECO:0000259" key="10">
    <source>
        <dbReference type="Pfam" id="PF00999"/>
    </source>
</evidence>
<proteinExistence type="predicted"/>
<dbReference type="GO" id="GO:0015297">
    <property type="term" value="F:antiporter activity"/>
    <property type="evidence" value="ECO:0007669"/>
    <property type="project" value="UniProtKB-KW"/>
</dbReference>
<feature type="transmembrane region" description="Helical" evidence="9">
    <location>
        <begin position="296"/>
        <end position="315"/>
    </location>
</feature>
<feature type="domain" description="Cation/H+ exchanger transmembrane" evidence="10">
    <location>
        <begin position="22"/>
        <end position="393"/>
    </location>
</feature>
<keyword evidence="12" id="KW-1185">Reference proteome</keyword>
<evidence type="ECO:0000256" key="6">
    <source>
        <dbReference type="ARBA" id="ARBA00022989"/>
    </source>
</evidence>
<evidence type="ECO:0000256" key="8">
    <source>
        <dbReference type="ARBA" id="ARBA00023136"/>
    </source>
</evidence>
<dbReference type="Gene3D" id="1.20.1530.20">
    <property type="match status" value="1"/>
</dbReference>
<comment type="subcellular location">
    <subcellularLocation>
        <location evidence="1">Cell membrane</location>
        <topology evidence="1">Multi-pass membrane protein</topology>
    </subcellularLocation>
</comment>
<keyword evidence="7" id="KW-0406">Ion transport</keyword>
<evidence type="ECO:0000256" key="2">
    <source>
        <dbReference type="ARBA" id="ARBA00022448"/>
    </source>
</evidence>
<feature type="transmembrane region" description="Helical" evidence="9">
    <location>
        <begin position="6"/>
        <end position="24"/>
    </location>
</feature>
<accession>A0AA35UIC7</accession>
<feature type="transmembrane region" description="Helical" evidence="9">
    <location>
        <begin position="116"/>
        <end position="138"/>
    </location>
</feature>
<dbReference type="RefSeq" id="WP_289841051.1">
    <property type="nucleotide sequence ID" value="NZ_CATKSH010000008.1"/>
</dbReference>
<dbReference type="PANTHER" id="PTHR32507">
    <property type="entry name" value="NA(+)/H(+) ANTIPORTER 1"/>
    <property type="match status" value="1"/>
</dbReference>
<dbReference type="Proteomes" id="UP001176960">
    <property type="component" value="Unassembled WGS sequence"/>
</dbReference>
<keyword evidence="2" id="KW-0813">Transport</keyword>
<feature type="transmembrane region" description="Helical" evidence="9">
    <location>
        <begin position="336"/>
        <end position="359"/>
    </location>
</feature>
<feature type="transmembrane region" description="Helical" evidence="9">
    <location>
        <begin position="150"/>
        <end position="173"/>
    </location>
</feature>
<feature type="transmembrane region" description="Helical" evidence="9">
    <location>
        <begin position="54"/>
        <end position="77"/>
    </location>
</feature>
<dbReference type="InterPro" id="IPR038770">
    <property type="entry name" value="Na+/solute_symporter_sf"/>
</dbReference>
<feature type="transmembrane region" description="Helical" evidence="9">
    <location>
        <begin position="226"/>
        <end position="243"/>
    </location>
</feature>
<keyword evidence="4" id="KW-1003">Cell membrane</keyword>
<evidence type="ECO:0000256" key="4">
    <source>
        <dbReference type="ARBA" id="ARBA00022475"/>
    </source>
</evidence>
<evidence type="ECO:0000256" key="3">
    <source>
        <dbReference type="ARBA" id="ARBA00022449"/>
    </source>
</evidence>
<gene>
    <name evidence="11" type="ORF">LMG32879_001639</name>
</gene>
<sequence length="625" mass="67024">MTISILIGLLSSLGAGTAAQWVAWRMRVPAIVLLFALGLILGPGLHVIHPSASLGWIFRPMVSLAVAIVVFEGGLLLDFRQLREAGEGVIRLTMLALPINWVLGLLAAHYVGHLEWATAALFGAIITVTGPTVVLPLLRHNKLKPRVAAFLRWEAIVNDPVGAILAAVVLQVATRSAHEGPGTLLTEVLPDMLASSFEALVAGIVPAYLVNYLFRRDMMPETLKTPLLLSITLIIFSLCNLSMEGAGLIAATVFGMALTNLHVPGMAELRRVKEGLVVLIVSILFILLTADLQREVLAQISLAVLALTLVVLFVVRPLAIFFSTLGTDLSWRERSFVGWIAPRGIVAAAVAGESGYHMVSAGFPSAALVAPAVFAVIATTMILHGFSMRPLARRLGLTLSDQPALALVGASAWTIDLAAQLHREGVPVLLVDSRSGALMPATRSGIPVLRAELLSVYGEEALEERPADYLLALTADAIYNGMVCAHLAPHMGRQRVYQVSPGIARLDLYHGLSRDARGKLLGEPSWNYTLFDTLYGRDWRFVAYPGNEDNLADFGKRPTRLDLMVIRRGLSIMVVSAEDPDGVVPQVGDLVISLAEPAERAALLATMPSRSGVPTVNGGESTLQQ</sequence>
<evidence type="ECO:0000313" key="12">
    <source>
        <dbReference type="Proteomes" id="UP001176960"/>
    </source>
</evidence>
<keyword evidence="8 9" id="KW-0472">Membrane</keyword>
<feature type="transmembrane region" description="Helical" evidence="9">
    <location>
        <begin position="193"/>
        <end position="214"/>
    </location>
</feature>
<evidence type="ECO:0000313" key="11">
    <source>
        <dbReference type="EMBL" id="CAI9120800.1"/>
    </source>
</evidence>
<keyword evidence="3" id="KW-0050">Antiport</keyword>
<dbReference type="Pfam" id="PF00999">
    <property type="entry name" value="Na_H_Exchanger"/>
    <property type="match status" value="1"/>
</dbReference>
<name>A0AA35UIC7_9PROT</name>
<reference evidence="11" key="1">
    <citation type="submission" date="2023-03" db="EMBL/GenBank/DDBJ databases">
        <authorList>
            <person name="Cleenwerck I."/>
        </authorList>
    </citation>
    <scope>NUCLEOTIDE SEQUENCE</scope>
    <source>
        <strain evidence="11">LMG 32879</strain>
    </source>
</reference>
<evidence type="ECO:0000256" key="1">
    <source>
        <dbReference type="ARBA" id="ARBA00004651"/>
    </source>
</evidence>
<feature type="transmembrane region" description="Helical" evidence="9">
    <location>
        <begin position="365"/>
        <end position="386"/>
    </location>
</feature>
<organism evidence="11 12">
    <name type="scientific">Brytella acorum</name>
    <dbReference type="NCBI Taxonomy" id="2959299"/>
    <lineage>
        <taxon>Bacteria</taxon>
        <taxon>Pseudomonadati</taxon>
        <taxon>Pseudomonadota</taxon>
        <taxon>Alphaproteobacteria</taxon>
        <taxon>Acetobacterales</taxon>
        <taxon>Acetobacteraceae</taxon>
        <taxon>Brytella</taxon>
    </lineage>
</organism>
<feature type="transmembrane region" description="Helical" evidence="9">
    <location>
        <begin position="274"/>
        <end position="290"/>
    </location>
</feature>
<dbReference type="GO" id="GO:0005886">
    <property type="term" value="C:plasma membrane"/>
    <property type="evidence" value="ECO:0007669"/>
    <property type="project" value="UniProtKB-SubCell"/>
</dbReference>
<feature type="transmembrane region" description="Helical" evidence="9">
    <location>
        <begin position="31"/>
        <end position="48"/>
    </location>
</feature>
<dbReference type="GO" id="GO:1902600">
    <property type="term" value="P:proton transmembrane transport"/>
    <property type="evidence" value="ECO:0007669"/>
    <property type="project" value="InterPro"/>
</dbReference>
<evidence type="ECO:0000256" key="7">
    <source>
        <dbReference type="ARBA" id="ARBA00023065"/>
    </source>
</evidence>
<evidence type="ECO:0000256" key="5">
    <source>
        <dbReference type="ARBA" id="ARBA00022692"/>
    </source>
</evidence>
<dbReference type="InterPro" id="IPR006153">
    <property type="entry name" value="Cation/H_exchanger_TM"/>
</dbReference>
<dbReference type="PANTHER" id="PTHR32507:SF0">
    <property type="entry name" value="NA(+)_H(+) ANTIPORTER 2-RELATED"/>
    <property type="match status" value="1"/>
</dbReference>
<feature type="transmembrane region" description="Helical" evidence="9">
    <location>
        <begin position="89"/>
        <end position="110"/>
    </location>
</feature>
<keyword evidence="5 9" id="KW-0812">Transmembrane</keyword>
<evidence type="ECO:0000256" key="9">
    <source>
        <dbReference type="SAM" id="Phobius"/>
    </source>
</evidence>
<dbReference type="AlphaFoldDB" id="A0AA35UIC7"/>
<comment type="caution">
    <text evidence="11">The sequence shown here is derived from an EMBL/GenBank/DDBJ whole genome shotgun (WGS) entry which is preliminary data.</text>
</comment>
<protein>
    <submittedName>
        <fullName evidence="11">Sodium:proton antiporter</fullName>
    </submittedName>
</protein>
<dbReference type="EMBL" id="CATKSH010000008">
    <property type="protein sequence ID" value="CAI9120800.1"/>
    <property type="molecule type" value="Genomic_DNA"/>
</dbReference>